<accession>A0A834CED6</accession>
<gene>
    <name evidence="1" type="ORF">FQA47_013969</name>
</gene>
<evidence type="ECO:0000313" key="2">
    <source>
        <dbReference type="Proteomes" id="UP000646548"/>
    </source>
</evidence>
<proteinExistence type="predicted"/>
<reference evidence="1" key="1">
    <citation type="journal article" name="BMC Genomics">
        <title>Long-read sequencing and de novo genome assembly of marine medaka (Oryzias melastigma).</title>
        <authorList>
            <person name="Liang P."/>
            <person name="Saqib H.S.A."/>
            <person name="Ni X."/>
            <person name="Shen Y."/>
        </authorList>
    </citation>
    <scope>NUCLEOTIDE SEQUENCE</scope>
    <source>
        <strain evidence="1">Bigg-433</strain>
    </source>
</reference>
<dbReference type="EMBL" id="WKFB01000299">
    <property type="protein sequence ID" value="KAF6727669.1"/>
    <property type="molecule type" value="Genomic_DNA"/>
</dbReference>
<dbReference type="Proteomes" id="UP000646548">
    <property type="component" value="Unassembled WGS sequence"/>
</dbReference>
<sequence length="116" mass="13135">MGNSIKSSPPPFLQRKCSSYSAILKETLHAYIYQCFVHVALKGRMLFGTRSSPFSYSTKCNSFFLTQKTTLTLYSSEIFYIDLQSKKPSMQLWALCENLETDLESFADVASADFSV</sequence>
<evidence type="ECO:0000313" key="1">
    <source>
        <dbReference type="EMBL" id="KAF6727669.1"/>
    </source>
</evidence>
<comment type="caution">
    <text evidence="1">The sequence shown here is derived from an EMBL/GenBank/DDBJ whole genome shotgun (WGS) entry which is preliminary data.</text>
</comment>
<name>A0A834CED6_ORYME</name>
<organism evidence="1 2">
    <name type="scientific">Oryzias melastigma</name>
    <name type="common">Marine medaka</name>
    <dbReference type="NCBI Taxonomy" id="30732"/>
    <lineage>
        <taxon>Eukaryota</taxon>
        <taxon>Metazoa</taxon>
        <taxon>Chordata</taxon>
        <taxon>Craniata</taxon>
        <taxon>Vertebrata</taxon>
        <taxon>Euteleostomi</taxon>
        <taxon>Actinopterygii</taxon>
        <taxon>Neopterygii</taxon>
        <taxon>Teleostei</taxon>
        <taxon>Neoteleostei</taxon>
        <taxon>Acanthomorphata</taxon>
        <taxon>Ovalentaria</taxon>
        <taxon>Atherinomorphae</taxon>
        <taxon>Beloniformes</taxon>
        <taxon>Adrianichthyidae</taxon>
        <taxon>Oryziinae</taxon>
        <taxon>Oryzias</taxon>
    </lineage>
</organism>
<dbReference type="AlphaFoldDB" id="A0A834CED6"/>
<protein>
    <submittedName>
        <fullName evidence="1">Uncharacterized protein</fullName>
    </submittedName>
</protein>